<gene>
    <name evidence="1" type="ORF">KOR34_44790</name>
</gene>
<keyword evidence="2" id="KW-1185">Reference proteome</keyword>
<accession>A0A5C5V020</accession>
<reference evidence="1 2" key="1">
    <citation type="submission" date="2019-02" db="EMBL/GenBank/DDBJ databases">
        <title>Deep-cultivation of Planctomycetes and their phenomic and genomic characterization uncovers novel biology.</title>
        <authorList>
            <person name="Wiegand S."/>
            <person name="Jogler M."/>
            <person name="Boedeker C."/>
            <person name="Pinto D."/>
            <person name="Vollmers J."/>
            <person name="Rivas-Marin E."/>
            <person name="Kohn T."/>
            <person name="Peeters S.H."/>
            <person name="Heuer A."/>
            <person name="Rast P."/>
            <person name="Oberbeckmann S."/>
            <person name="Bunk B."/>
            <person name="Jeske O."/>
            <person name="Meyerdierks A."/>
            <person name="Storesund J.E."/>
            <person name="Kallscheuer N."/>
            <person name="Luecker S."/>
            <person name="Lage O.M."/>
            <person name="Pohl T."/>
            <person name="Merkel B.J."/>
            <person name="Hornburger P."/>
            <person name="Mueller R.-W."/>
            <person name="Bruemmer F."/>
            <person name="Labrenz M."/>
            <person name="Spormann A.M."/>
            <person name="Op Den Camp H."/>
            <person name="Overmann J."/>
            <person name="Amann R."/>
            <person name="Jetten M.S.M."/>
            <person name="Mascher T."/>
            <person name="Medema M.H."/>
            <person name="Devos D.P."/>
            <person name="Kaster A.-K."/>
            <person name="Ovreas L."/>
            <person name="Rohde M."/>
            <person name="Galperin M.Y."/>
            <person name="Jogler C."/>
        </authorList>
    </citation>
    <scope>NUCLEOTIDE SEQUENCE [LARGE SCALE GENOMIC DNA]</scope>
    <source>
        <strain evidence="1 2">KOR34</strain>
    </source>
</reference>
<dbReference type="EMBL" id="SIHJ01000004">
    <property type="protein sequence ID" value="TWT31105.1"/>
    <property type="molecule type" value="Genomic_DNA"/>
</dbReference>
<organism evidence="1 2">
    <name type="scientific">Posidoniimonas corsicana</name>
    <dbReference type="NCBI Taxonomy" id="1938618"/>
    <lineage>
        <taxon>Bacteria</taxon>
        <taxon>Pseudomonadati</taxon>
        <taxon>Planctomycetota</taxon>
        <taxon>Planctomycetia</taxon>
        <taxon>Pirellulales</taxon>
        <taxon>Lacipirellulaceae</taxon>
        <taxon>Posidoniimonas</taxon>
    </lineage>
</organism>
<evidence type="ECO:0000313" key="1">
    <source>
        <dbReference type="EMBL" id="TWT31105.1"/>
    </source>
</evidence>
<proteinExistence type="predicted"/>
<dbReference type="Proteomes" id="UP000316714">
    <property type="component" value="Unassembled WGS sequence"/>
</dbReference>
<sequence>MEATTETPAVPSVVTALEALGDPPKDFEGSKLTEQHHRIYRARLAGKPVREIAQAEGVDPSTVWRKCKAVEAEASEQYSKPVLNILTEELARLTDLEQQARQLAESSKSDRAKQAYLGEARRSATARQHLLVTTGILPKSPEKIYQVIADNRPQEILSDDDRGPTIPRDQAISQLIGKMANARSL</sequence>
<evidence type="ECO:0000313" key="2">
    <source>
        <dbReference type="Proteomes" id="UP000316714"/>
    </source>
</evidence>
<dbReference type="RefSeq" id="WP_146568296.1">
    <property type="nucleotide sequence ID" value="NZ_SIHJ01000004.1"/>
</dbReference>
<protein>
    <submittedName>
        <fullName evidence="1">Uncharacterized protein</fullName>
    </submittedName>
</protein>
<dbReference type="OrthoDB" id="9855657at2"/>
<dbReference type="AlphaFoldDB" id="A0A5C5V020"/>
<comment type="caution">
    <text evidence="1">The sequence shown here is derived from an EMBL/GenBank/DDBJ whole genome shotgun (WGS) entry which is preliminary data.</text>
</comment>
<name>A0A5C5V020_9BACT</name>